<proteinExistence type="predicted"/>
<keyword evidence="3" id="KW-1185">Reference proteome</keyword>
<gene>
    <name evidence="2" type="ORF">RT717_03585</name>
</gene>
<organism evidence="2 3">
    <name type="scientific">Imperialibacter roseus</name>
    <dbReference type="NCBI Taxonomy" id="1324217"/>
    <lineage>
        <taxon>Bacteria</taxon>
        <taxon>Pseudomonadati</taxon>
        <taxon>Bacteroidota</taxon>
        <taxon>Cytophagia</taxon>
        <taxon>Cytophagales</taxon>
        <taxon>Flammeovirgaceae</taxon>
        <taxon>Imperialibacter</taxon>
    </lineage>
</organism>
<dbReference type="RefSeq" id="WP_317490367.1">
    <property type="nucleotide sequence ID" value="NZ_CP136051.1"/>
</dbReference>
<feature type="coiled-coil region" evidence="1">
    <location>
        <begin position="43"/>
        <end position="88"/>
    </location>
</feature>
<accession>A0ABZ0ITG4</accession>
<evidence type="ECO:0000313" key="3">
    <source>
        <dbReference type="Proteomes" id="UP001302349"/>
    </source>
</evidence>
<evidence type="ECO:0000313" key="2">
    <source>
        <dbReference type="EMBL" id="WOK07704.1"/>
    </source>
</evidence>
<protein>
    <submittedName>
        <fullName evidence="2">Uncharacterized protein</fullName>
    </submittedName>
</protein>
<keyword evidence="1" id="KW-0175">Coiled coil</keyword>
<sequence>MKDLFLQERSKLDDFNNKLDQKKLKYEDVRLISKDYSGVLDQITLVTKVSDRLQRKLAEANNEIGSKNEEIKAKNEELEETLINLAKAKLGKKASSVMLSVGLLLLVLEEYLLDDYLNTINMGFVIDLSIKVMIAVGMKLLESRLENYFMTREKKKIIRDRERVEVSKKLKPSLNDLSLAELERT</sequence>
<name>A0ABZ0ITG4_9BACT</name>
<dbReference type="Proteomes" id="UP001302349">
    <property type="component" value="Chromosome"/>
</dbReference>
<dbReference type="EMBL" id="CP136051">
    <property type="protein sequence ID" value="WOK07704.1"/>
    <property type="molecule type" value="Genomic_DNA"/>
</dbReference>
<evidence type="ECO:0000256" key="1">
    <source>
        <dbReference type="SAM" id="Coils"/>
    </source>
</evidence>
<reference evidence="2 3" key="1">
    <citation type="journal article" date="2023" name="Microbiol. Resour. Announc.">
        <title>Complete Genome Sequence of Imperialibacter roseus strain P4T.</title>
        <authorList>
            <person name="Tizabi D.R."/>
            <person name="Bachvaroff T."/>
            <person name="Hill R.T."/>
        </authorList>
    </citation>
    <scope>NUCLEOTIDE SEQUENCE [LARGE SCALE GENOMIC DNA]</scope>
    <source>
        <strain evidence="2 3">P4T</strain>
    </source>
</reference>